<name>A0AA50Q4A5_9GAMM</name>
<dbReference type="Proteomes" id="UP001236800">
    <property type="component" value="Chromosome"/>
</dbReference>
<dbReference type="RefSeq" id="WP_306684965.1">
    <property type="nucleotide sequence ID" value="NZ_CP132914.1"/>
</dbReference>
<evidence type="ECO:0000313" key="1">
    <source>
        <dbReference type="EMBL" id="WMB74229.1"/>
    </source>
</evidence>
<proteinExistence type="predicted"/>
<sequence length="128" mass="14027">MSRYGISAWTPFGQEVIQEAQPTTIIKAVHLKGNPRNVGNQTNPPWKVTITLPEHNKENMSYFFTTKDMNVYDEVLDLGGYQGKTVVSVEVAPDGLSAVVTMDLPYNVIGTGTSAGDDVYLSVYGRRG</sequence>
<organism evidence="1">
    <name type="scientific">Shewanella oncorhynchi</name>
    <dbReference type="NCBI Taxonomy" id="2726434"/>
    <lineage>
        <taxon>Bacteria</taxon>
        <taxon>Pseudomonadati</taxon>
        <taxon>Pseudomonadota</taxon>
        <taxon>Gammaproteobacteria</taxon>
        <taxon>Alteromonadales</taxon>
        <taxon>Shewanellaceae</taxon>
        <taxon>Shewanella</taxon>
    </lineage>
</organism>
<gene>
    <name evidence="1" type="ORF">RA178_06330</name>
</gene>
<accession>A0AA50Q4A5</accession>
<dbReference type="AlphaFoldDB" id="A0AA50Q4A5"/>
<reference evidence="1" key="1">
    <citation type="submission" date="2023-08" db="EMBL/GenBank/DDBJ databases">
        <title>Complete genome sequence of Shewanella oncorhynchi Z-P2, a siderophore putrebactin-producing bacterium.</title>
        <authorList>
            <person name="Zhang Y."/>
        </authorList>
    </citation>
    <scope>NUCLEOTIDE SEQUENCE</scope>
    <source>
        <strain evidence="1">Z-P2</strain>
    </source>
</reference>
<dbReference type="KEGG" id="sog:RA178_06330"/>
<protein>
    <submittedName>
        <fullName evidence="1">Uncharacterized protein</fullName>
    </submittedName>
</protein>
<dbReference type="GeneID" id="301338784"/>
<dbReference type="EMBL" id="CP132914">
    <property type="protein sequence ID" value="WMB74229.1"/>
    <property type="molecule type" value="Genomic_DNA"/>
</dbReference>